<evidence type="ECO:0000313" key="1">
    <source>
        <dbReference type="EMBL" id="MCI4391351.1"/>
    </source>
</evidence>
<evidence type="ECO:0000313" key="2">
    <source>
        <dbReference type="Proteomes" id="UP000829447"/>
    </source>
</evidence>
<name>A0ACC5XJT0_PANGG</name>
<protein>
    <submittedName>
        <fullName evidence="1">Uncharacterized protein</fullName>
    </submittedName>
</protein>
<accession>A0ACC5XJT0</accession>
<comment type="caution">
    <text evidence="1">The sequence shown here is derived from an EMBL/GenBank/DDBJ whole genome shotgun (WGS) entry which is preliminary data.</text>
</comment>
<gene>
    <name evidence="1" type="ORF">PGIGA_G00133300</name>
</gene>
<reference evidence="1 2" key="1">
    <citation type="journal article" date="2022" name="bioRxiv">
        <title>An ancient truncated duplication of the anti-Mullerian hormone receptor type 2 gene is a potential conserved master sex determinant in the Pangasiidae catfish family.</title>
        <authorList>
            <person name="Wen M."/>
            <person name="Pan Q."/>
            <person name="Jouanno E."/>
            <person name="Montfort J."/>
            <person name="Zahm M."/>
            <person name="Cabau C."/>
            <person name="Klopp C."/>
            <person name="Iampietro C."/>
            <person name="Roques C."/>
            <person name="Bouchez O."/>
            <person name="Castinel A."/>
            <person name="Donnadieu C."/>
            <person name="Parrinello H."/>
            <person name="Poncet C."/>
            <person name="Belmonte E."/>
            <person name="Gautier V."/>
            <person name="Avarre J.-C."/>
            <person name="Dugue R."/>
            <person name="Gustiano R."/>
            <person name="Ha T.T.T."/>
            <person name="Campet M."/>
            <person name="Sriphairoj K."/>
            <person name="Ribolli J."/>
            <person name="de Almeida F.L."/>
            <person name="Desvignes T."/>
            <person name="Postlethwait J.H."/>
            <person name="Bucao C.F."/>
            <person name="Robinson-Rechavi M."/>
            <person name="Bobe J."/>
            <person name="Herpin A."/>
            <person name="Guiguen Y."/>
        </authorList>
    </citation>
    <scope>NUCLEOTIDE SEQUENCE [LARGE SCALE GENOMIC DNA]</scope>
    <source>
        <strain evidence="1">YG-Dec2019</strain>
    </source>
</reference>
<organism evidence="1 2">
    <name type="scientific">Pangasianodon gigas</name>
    <name type="common">Mekong giant catfish</name>
    <name type="synonym">Pangasius gigas</name>
    <dbReference type="NCBI Taxonomy" id="30993"/>
    <lineage>
        <taxon>Eukaryota</taxon>
        <taxon>Metazoa</taxon>
        <taxon>Chordata</taxon>
        <taxon>Craniata</taxon>
        <taxon>Vertebrata</taxon>
        <taxon>Euteleostomi</taxon>
        <taxon>Actinopterygii</taxon>
        <taxon>Neopterygii</taxon>
        <taxon>Teleostei</taxon>
        <taxon>Ostariophysi</taxon>
        <taxon>Siluriformes</taxon>
        <taxon>Pangasiidae</taxon>
        <taxon>Pangasianodon</taxon>
    </lineage>
</organism>
<sequence length="251" mass="29068">MAFAMDEDITDRPSLLESDLSCPVCRDLFRDPVLLSCGHSFCEDCLECSWKHKNTKLCPVCRKNCDGETPIPNRALKNTTESFQKEKGWRITGAPQVICGLHHRDLQLYCIHDEEPICVECVSLHSGHDIKPIDHGVQYCQELLELKVKILADKLESFKKLKKRCNETVNYIRSQSEEAEKQIRQEFERLHQILKEEEASRIVALKKEEEQKTKMLKEKIESISRDITTLTELVQSLRREMTAEDLVVLQV</sequence>
<keyword evidence="2" id="KW-1185">Reference proteome</keyword>
<proteinExistence type="predicted"/>
<dbReference type="EMBL" id="CM040475">
    <property type="protein sequence ID" value="MCI4391351.1"/>
    <property type="molecule type" value="Genomic_DNA"/>
</dbReference>
<dbReference type="Proteomes" id="UP000829447">
    <property type="component" value="Linkage Group LG22"/>
</dbReference>